<organism evidence="1 2">
    <name type="scientific">Acorus calamus</name>
    <name type="common">Sweet flag</name>
    <dbReference type="NCBI Taxonomy" id="4465"/>
    <lineage>
        <taxon>Eukaryota</taxon>
        <taxon>Viridiplantae</taxon>
        <taxon>Streptophyta</taxon>
        <taxon>Embryophyta</taxon>
        <taxon>Tracheophyta</taxon>
        <taxon>Spermatophyta</taxon>
        <taxon>Magnoliopsida</taxon>
        <taxon>Liliopsida</taxon>
        <taxon>Acoraceae</taxon>
        <taxon>Acorus</taxon>
    </lineage>
</organism>
<evidence type="ECO:0000313" key="2">
    <source>
        <dbReference type="Proteomes" id="UP001180020"/>
    </source>
</evidence>
<proteinExistence type="predicted"/>
<name>A0AAV9EFP6_ACOCL</name>
<keyword evidence="2" id="KW-1185">Reference proteome</keyword>
<comment type="caution">
    <text evidence="1">The sequence shown here is derived from an EMBL/GenBank/DDBJ whole genome shotgun (WGS) entry which is preliminary data.</text>
</comment>
<reference evidence="1" key="1">
    <citation type="journal article" date="2023" name="Nat. Commun.">
        <title>Diploid and tetraploid genomes of Acorus and the evolution of monocots.</title>
        <authorList>
            <person name="Ma L."/>
            <person name="Liu K.W."/>
            <person name="Li Z."/>
            <person name="Hsiao Y.Y."/>
            <person name="Qi Y."/>
            <person name="Fu T."/>
            <person name="Tang G.D."/>
            <person name="Zhang D."/>
            <person name="Sun W.H."/>
            <person name="Liu D.K."/>
            <person name="Li Y."/>
            <person name="Chen G.Z."/>
            <person name="Liu X.D."/>
            <person name="Liao X.Y."/>
            <person name="Jiang Y.T."/>
            <person name="Yu X."/>
            <person name="Hao Y."/>
            <person name="Huang J."/>
            <person name="Zhao X.W."/>
            <person name="Ke S."/>
            <person name="Chen Y.Y."/>
            <person name="Wu W.L."/>
            <person name="Hsu J.L."/>
            <person name="Lin Y.F."/>
            <person name="Huang M.D."/>
            <person name="Li C.Y."/>
            <person name="Huang L."/>
            <person name="Wang Z.W."/>
            <person name="Zhao X."/>
            <person name="Zhong W.Y."/>
            <person name="Peng D.H."/>
            <person name="Ahmad S."/>
            <person name="Lan S."/>
            <person name="Zhang J.S."/>
            <person name="Tsai W.C."/>
            <person name="Van de Peer Y."/>
            <person name="Liu Z.J."/>
        </authorList>
    </citation>
    <scope>NUCLEOTIDE SEQUENCE</scope>
    <source>
        <strain evidence="1">CP</strain>
    </source>
</reference>
<dbReference type="Proteomes" id="UP001180020">
    <property type="component" value="Unassembled WGS sequence"/>
</dbReference>
<dbReference type="AlphaFoldDB" id="A0AAV9EFP6"/>
<gene>
    <name evidence="1" type="ORF">QJS10_CPA08g00047</name>
</gene>
<sequence length="52" mass="5851">MDSLSNEEMRQISYLSDAYPLVSMNIEFLASSTAALPSPTLTRPLPLHQEQR</sequence>
<evidence type="ECO:0000313" key="1">
    <source>
        <dbReference type="EMBL" id="KAK1310807.1"/>
    </source>
</evidence>
<accession>A0AAV9EFP6</accession>
<protein>
    <submittedName>
        <fullName evidence="1">Uncharacterized protein</fullName>
    </submittedName>
</protein>
<reference evidence="1" key="2">
    <citation type="submission" date="2023-06" db="EMBL/GenBank/DDBJ databases">
        <authorList>
            <person name="Ma L."/>
            <person name="Liu K.-W."/>
            <person name="Li Z."/>
            <person name="Hsiao Y.-Y."/>
            <person name="Qi Y."/>
            <person name="Fu T."/>
            <person name="Tang G."/>
            <person name="Zhang D."/>
            <person name="Sun W.-H."/>
            <person name="Liu D.-K."/>
            <person name="Li Y."/>
            <person name="Chen G.-Z."/>
            <person name="Liu X.-D."/>
            <person name="Liao X.-Y."/>
            <person name="Jiang Y.-T."/>
            <person name="Yu X."/>
            <person name="Hao Y."/>
            <person name="Huang J."/>
            <person name="Zhao X.-W."/>
            <person name="Ke S."/>
            <person name="Chen Y.-Y."/>
            <person name="Wu W.-L."/>
            <person name="Hsu J.-L."/>
            <person name="Lin Y.-F."/>
            <person name="Huang M.-D."/>
            <person name="Li C.-Y."/>
            <person name="Huang L."/>
            <person name="Wang Z.-W."/>
            <person name="Zhao X."/>
            <person name="Zhong W.-Y."/>
            <person name="Peng D.-H."/>
            <person name="Ahmad S."/>
            <person name="Lan S."/>
            <person name="Zhang J.-S."/>
            <person name="Tsai W.-C."/>
            <person name="Van De Peer Y."/>
            <person name="Liu Z.-J."/>
        </authorList>
    </citation>
    <scope>NUCLEOTIDE SEQUENCE</scope>
    <source>
        <strain evidence="1">CP</strain>
        <tissue evidence="1">Leaves</tissue>
    </source>
</reference>
<dbReference type="EMBL" id="JAUJYO010000008">
    <property type="protein sequence ID" value="KAK1310807.1"/>
    <property type="molecule type" value="Genomic_DNA"/>
</dbReference>